<sequence length="700" mass="76429">MILNTLREKAGYLLIGFIGLAIVGFLFSDAVSSGAPFWAEARNQVGKIAGEKVSYEEFSTQVEQATQQMMASTGQSSANPQVTSYAIQQVWRTMLEKAIYSEELEKLGLATGSEELALAMTGDNPHPIARQALGGGQGGYSSEMALQIYRNRASMPLQQQQMLLELEQQVKLANTVEKYIDMVSSGIYITSLEMQRFHESSQKTAAVSFVKLDYNSVSDTAANISDQDLEAYYKENKYKYKEEEELRSFDYVVFDVIPSAEDTAAALEEVTQLAEQFRTTANDSLFYMSNATTKAPLGFVKESNLSPELSENLFNAEVGTVYGPYFENGAYKVAKLLDAANRPDSVRASHILVSAASHPNPVERREIADSLLQRIRSGASSFGVLARENSADSVSGAQGGDLGYFGPADMLPEFANAAFEGETGDIETVETMYGTHLLKIDDQKNSSRAVKIAVIDKPLEASQQTTRAIYANANAFAGSLSGEGNFEAKAQEAGLVTRVAENVTAIDFFVPGLTEPREVIRWAFEAELGDVSQLFDLNDRYIIARLTEIRPEGFAPLEVVRNEVEQEVRRLKKGELLSEKFNQAAQGASSLDAVAQKLGDSTRTAQNVNFSNPMVAGAGYEPSLVGAIFGSEAGKMQGPVVGMTGVFGFSVQNFSEPAPIADPAATKASMAERYRQQYLGFLFEALQDKTKIIDNRAKFY</sequence>
<dbReference type="AlphaFoldDB" id="A0A4R3KLW9"/>
<evidence type="ECO:0000256" key="10">
    <source>
        <dbReference type="ARBA" id="ARBA00042775"/>
    </source>
</evidence>
<keyword evidence="7" id="KW-0143">Chaperone</keyword>
<dbReference type="InterPro" id="IPR000297">
    <property type="entry name" value="PPIase_PpiC"/>
</dbReference>
<keyword evidence="6 12" id="KW-0472">Membrane</keyword>
<comment type="caution">
    <text evidence="14">The sequence shown here is derived from an EMBL/GenBank/DDBJ whole genome shotgun (WGS) entry which is preliminary data.</text>
</comment>
<evidence type="ECO:0000256" key="11">
    <source>
        <dbReference type="PROSITE-ProRule" id="PRU00278"/>
    </source>
</evidence>
<evidence type="ECO:0000313" key="15">
    <source>
        <dbReference type="Proteomes" id="UP000295807"/>
    </source>
</evidence>
<keyword evidence="3" id="KW-0997">Cell inner membrane</keyword>
<dbReference type="InterPro" id="IPR023058">
    <property type="entry name" value="PPIase_PpiC_CS"/>
</dbReference>
<name>A0A4R3KLW9_9SPHI</name>
<evidence type="ECO:0000256" key="12">
    <source>
        <dbReference type="SAM" id="Phobius"/>
    </source>
</evidence>
<evidence type="ECO:0000256" key="6">
    <source>
        <dbReference type="ARBA" id="ARBA00023136"/>
    </source>
</evidence>
<comment type="subcellular location">
    <subcellularLocation>
        <location evidence="1">Cell inner membrane</location>
        <topology evidence="1">Single-pass type II membrane protein</topology>
        <orientation evidence="1">Periplasmic side</orientation>
    </subcellularLocation>
</comment>
<dbReference type="Pfam" id="PF13616">
    <property type="entry name" value="Rotamase_3"/>
    <property type="match status" value="1"/>
</dbReference>
<dbReference type="PROSITE" id="PS01096">
    <property type="entry name" value="PPIC_PPIASE_1"/>
    <property type="match status" value="1"/>
</dbReference>
<evidence type="ECO:0000256" key="1">
    <source>
        <dbReference type="ARBA" id="ARBA00004382"/>
    </source>
</evidence>
<evidence type="ECO:0000256" key="2">
    <source>
        <dbReference type="ARBA" id="ARBA00022475"/>
    </source>
</evidence>
<dbReference type="Gene3D" id="1.10.4030.10">
    <property type="entry name" value="Porin chaperone SurA, peptide-binding domain"/>
    <property type="match status" value="1"/>
</dbReference>
<keyword evidence="11" id="KW-0697">Rotamase</keyword>
<evidence type="ECO:0000256" key="5">
    <source>
        <dbReference type="ARBA" id="ARBA00022989"/>
    </source>
</evidence>
<dbReference type="GO" id="GO:0005886">
    <property type="term" value="C:plasma membrane"/>
    <property type="evidence" value="ECO:0007669"/>
    <property type="project" value="UniProtKB-SubCell"/>
</dbReference>
<dbReference type="RefSeq" id="WP_132130629.1">
    <property type="nucleotide sequence ID" value="NZ_CP042432.1"/>
</dbReference>
<evidence type="ECO:0000256" key="4">
    <source>
        <dbReference type="ARBA" id="ARBA00022692"/>
    </source>
</evidence>
<keyword evidence="4 12" id="KW-0812">Transmembrane</keyword>
<accession>A0A4R3KLW9</accession>
<evidence type="ECO:0000259" key="13">
    <source>
        <dbReference type="PROSITE" id="PS50198"/>
    </source>
</evidence>
<evidence type="ECO:0000313" key="14">
    <source>
        <dbReference type="EMBL" id="TCS84872.1"/>
    </source>
</evidence>
<feature type="domain" description="PpiC" evidence="13">
    <location>
        <begin position="343"/>
        <end position="442"/>
    </location>
</feature>
<evidence type="ECO:0000256" key="7">
    <source>
        <dbReference type="ARBA" id="ARBA00023186"/>
    </source>
</evidence>
<dbReference type="InterPro" id="IPR052029">
    <property type="entry name" value="PpiD_chaperone"/>
</dbReference>
<keyword evidence="15" id="KW-1185">Reference proteome</keyword>
<dbReference type="SUPFAM" id="SSF109998">
    <property type="entry name" value="Triger factor/SurA peptide-binding domain-like"/>
    <property type="match status" value="1"/>
</dbReference>
<keyword evidence="5 12" id="KW-1133">Transmembrane helix</keyword>
<dbReference type="Pfam" id="PF13623">
    <property type="entry name" value="SurA_N_2"/>
    <property type="match status" value="1"/>
</dbReference>
<gene>
    <name evidence="14" type="ORF">EDD80_11750</name>
</gene>
<proteinExistence type="inferred from homology"/>
<keyword evidence="2" id="KW-1003">Cell membrane</keyword>
<evidence type="ECO:0000256" key="9">
    <source>
        <dbReference type="ARBA" id="ARBA00040743"/>
    </source>
</evidence>
<dbReference type="Gene3D" id="3.10.50.40">
    <property type="match status" value="3"/>
</dbReference>
<reference evidence="14 15" key="1">
    <citation type="submission" date="2019-03" db="EMBL/GenBank/DDBJ databases">
        <title>Genomic Encyclopedia of Type Strains, Phase IV (KMG-IV): sequencing the most valuable type-strain genomes for metagenomic binning, comparative biology and taxonomic classification.</title>
        <authorList>
            <person name="Goeker M."/>
        </authorList>
    </citation>
    <scope>NUCLEOTIDE SEQUENCE [LARGE SCALE GENOMIC DNA]</scope>
    <source>
        <strain evidence="14 15">DSM 21100</strain>
    </source>
</reference>
<dbReference type="InterPro" id="IPR046357">
    <property type="entry name" value="PPIase_dom_sf"/>
</dbReference>
<evidence type="ECO:0000256" key="3">
    <source>
        <dbReference type="ARBA" id="ARBA00022519"/>
    </source>
</evidence>
<protein>
    <recommendedName>
        <fullName evidence="9">Periplasmic chaperone PpiD</fullName>
    </recommendedName>
    <alternativeName>
        <fullName evidence="10">Periplasmic folding chaperone</fullName>
    </alternativeName>
</protein>
<keyword evidence="11 14" id="KW-0413">Isomerase</keyword>
<dbReference type="InterPro" id="IPR027304">
    <property type="entry name" value="Trigger_fact/SurA_dom_sf"/>
</dbReference>
<dbReference type="PANTHER" id="PTHR47529">
    <property type="entry name" value="PEPTIDYL-PROLYL CIS-TRANS ISOMERASE D"/>
    <property type="match status" value="1"/>
</dbReference>
<evidence type="ECO:0000256" key="8">
    <source>
        <dbReference type="ARBA" id="ARBA00038408"/>
    </source>
</evidence>
<dbReference type="Proteomes" id="UP000295807">
    <property type="component" value="Unassembled WGS sequence"/>
</dbReference>
<dbReference type="OrthoDB" id="9812372at2"/>
<feature type="transmembrane region" description="Helical" evidence="12">
    <location>
        <begin position="12"/>
        <end position="38"/>
    </location>
</feature>
<dbReference type="EMBL" id="SMAD01000017">
    <property type="protein sequence ID" value="TCS84872.1"/>
    <property type="molecule type" value="Genomic_DNA"/>
</dbReference>
<dbReference type="PROSITE" id="PS50198">
    <property type="entry name" value="PPIC_PPIASE_2"/>
    <property type="match status" value="1"/>
</dbReference>
<dbReference type="GO" id="GO:0003755">
    <property type="term" value="F:peptidyl-prolyl cis-trans isomerase activity"/>
    <property type="evidence" value="ECO:0007669"/>
    <property type="project" value="UniProtKB-KW"/>
</dbReference>
<comment type="similarity">
    <text evidence="8">Belongs to the PpiD chaperone family.</text>
</comment>
<dbReference type="SUPFAM" id="SSF54534">
    <property type="entry name" value="FKBP-like"/>
    <property type="match status" value="1"/>
</dbReference>
<dbReference type="PANTHER" id="PTHR47529:SF1">
    <property type="entry name" value="PERIPLASMIC CHAPERONE PPID"/>
    <property type="match status" value="1"/>
</dbReference>
<organism evidence="14 15">
    <name type="scientific">Anseongella ginsenosidimutans</name>
    <dbReference type="NCBI Taxonomy" id="496056"/>
    <lineage>
        <taxon>Bacteria</taxon>
        <taxon>Pseudomonadati</taxon>
        <taxon>Bacteroidota</taxon>
        <taxon>Sphingobacteriia</taxon>
        <taxon>Sphingobacteriales</taxon>
        <taxon>Sphingobacteriaceae</taxon>
        <taxon>Anseongella</taxon>
    </lineage>
</organism>